<evidence type="ECO:0000256" key="12">
    <source>
        <dbReference type="ARBA" id="ARBA00047536"/>
    </source>
</evidence>
<comment type="catalytic activity">
    <reaction evidence="11">
        <text>5,6,7,8-tetrahydropteridine + NADP(+) = 6,7-dihydropteridine + NADPH + H(+)</text>
        <dbReference type="Rhea" id="RHEA:17865"/>
        <dbReference type="ChEBI" id="CHEBI:15378"/>
        <dbReference type="ChEBI" id="CHEBI:28889"/>
        <dbReference type="ChEBI" id="CHEBI:30156"/>
        <dbReference type="ChEBI" id="CHEBI:57783"/>
        <dbReference type="ChEBI" id="CHEBI:58349"/>
        <dbReference type="EC" id="1.5.1.34"/>
    </reaction>
    <physiologicalReaction direction="right-to-left" evidence="11">
        <dbReference type="Rhea" id="RHEA:17867"/>
    </physiologicalReaction>
</comment>
<evidence type="ECO:0000256" key="6">
    <source>
        <dbReference type="ARBA" id="ARBA00037099"/>
    </source>
</evidence>
<dbReference type="GO" id="GO:0006559">
    <property type="term" value="P:L-phenylalanine catabolic process"/>
    <property type="evidence" value="ECO:0007669"/>
    <property type="project" value="TreeGrafter"/>
</dbReference>
<evidence type="ECO:0000256" key="5">
    <source>
        <dbReference type="ARBA" id="ARBA00023007"/>
    </source>
</evidence>
<sequence>MSNPLKKILVYGGNGALGKQLVDHLKTKNYWVVCVDLKENDEANANIIVDPTLSMIDQEKKIDENLKPFLSNDGKLDAILNVAGGWAGGNSASNQFLSNSDLMWKQSVWSSLISASLAAKYLNENGVLTLPGAAAALDSASTPGMIGYGMAKAAIHQLTKSLADSKGGLPANTLVAAILPVTLDTPMNRKWMSKADFSTWTPLSYIAELFEKWIQNPNDRPLNGSLVKLTTTNNVTQLSFH</sequence>
<gene>
    <name evidence="13" type="ORF">BpHYR1_038331</name>
</gene>
<dbReference type="GO" id="GO:0005737">
    <property type="term" value="C:cytoplasm"/>
    <property type="evidence" value="ECO:0007669"/>
    <property type="project" value="TreeGrafter"/>
</dbReference>
<dbReference type="Pfam" id="PF00106">
    <property type="entry name" value="adh_short"/>
    <property type="match status" value="1"/>
</dbReference>
<dbReference type="PRINTS" id="PR00081">
    <property type="entry name" value="GDHRDH"/>
</dbReference>
<dbReference type="GO" id="GO:0070402">
    <property type="term" value="F:NADPH binding"/>
    <property type="evidence" value="ECO:0007669"/>
    <property type="project" value="TreeGrafter"/>
</dbReference>
<comment type="subunit">
    <text evidence="2">Homodimer.</text>
</comment>
<dbReference type="EMBL" id="REGN01003634">
    <property type="protein sequence ID" value="RNA21615.1"/>
    <property type="molecule type" value="Genomic_DNA"/>
</dbReference>
<dbReference type="PROSITE" id="PS00061">
    <property type="entry name" value="ADH_SHORT"/>
    <property type="match status" value="1"/>
</dbReference>
<dbReference type="OrthoDB" id="1204at2759"/>
<evidence type="ECO:0000256" key="7">
    <source>
        <dbReference type="ARBA" id="ARBA00039153"/>
    </source>
</evidence>
<name>A0A3M7REB1_BRAPC</name>
<evidence type="ECO:0000256" key="11">
    <source>
        <dbReference type="ARBA" id="ARBA00047429"/>
    </source>
</evidence>
<keyword evidence="14" id="KW-1185">Reference proteome</keyword>
<dbReference type="GO" id="GO:0006729">
    <property type="term" value="P:tetrahydrobiopterin biosynthetic process"/>
    <property type="evidence" value="ECO:0007669"/>
    <property type="project" value="UniProtKB-KW"/>
</dbReference>
<dbReference type="InterPro" id="IPR036291">
    <property type="entry name" value="NAD(P)-bd_dom_sf"/>
</dbReference>
<dbReference type="GO" id="GO:0070404">
    <property type="term" value="F:NADH binding"/>
    <property type="evidence" value="ECO:0007669"/>
    <property type="project" value="TreeGrafter"/>
</dbReference>
<dbReference type="InterPro" id="IPR002347">
    <property type="entry name" value="SDR_fam"/>
</dbReference>
<dbReference type="GO" id="GO:0004155">
    <property type="term" value="F:6,7-dihydropteridine reductase activity"/>
    <property type="evidence" value="ECO:0007669"/>
    <property type="project" value="UniProtKB-EC"/>
</dbReference>
<dbReference type="EC" id="1.5.1.34" evidence="7"/>
<reference evidence="13 14" key="1">
    <citation type="journal article" date="2018" name="Sci. Rep.">
        <title>Genomic signatures of local adaptation to the degree of environmental predictability in rotifers.</title>
        <authorList>
            <person name="Franch-Gras L."/>
            <person name="Hahn C."/>
            <person name="Garcia-Roger E.M."/>
            <person name="Carmona M.J."/>
            <person name="Serra M."/>
            <person name="Gomez A."/>
        </authorList>
    </citation>
    <scope>NUCLEOTIDE SEQUENCE [LARGE SCALE GENOMIC DNA]</scope>
    <source>
        <strain evidence="13">HYR1</strain>
    </source>
</reference>
<dbReference type="PANTHER" id="PTHR15104">
    <property type="entry name" value="DIHYDROPTERIDINE REDUCTASE"/>
    <property type="match status" value="1"/>
</dbReference>
<keyword evidence="5" id="KW-0783">Tetrahydrobiopterin biosynthesis</keyword>
<dbReference type="FunFam" id="3.40.50.720:FF:000157">
    <property type="entry name" value="Quinoid dihydropteridine reductase"/>
    <property type="match status" value="1"/>
</dbReference>
<dbReference type="AlphaFoldDB" id="A0A3M7REB1"/>
<comment type="catalytic activity">
    <reaction evidence="12">
        <text>5,6,7,8-tetrahydropteridine + NAD(+) = 6,7-dihydropteridine + NADH + H(+)</text>
        <dbReference type="Rhea" id="RHEA:17869"/>
        <dbReference type="ChEBI" id="CHEBI:15378"/>
        <dbReference type="ChEBI" id="CHEBI:28889"/>
        <dbReference type="ChEBI" id="CHEBI:30156"/>
        <dbReference type="ChEBI" id="CHEBI:57540"/>
        <dbReference type="ChEBI" id="CHEBI:57945"/>
        <dbReference type="EC" id="1.5.1.34"/>
    </reaction>
    <physiologicalReaction direction="right-to-left" evidence="12">
        <dbReference type="Rhea" id="RHEA:17871"/>
    </physiologicalReaction>
</comment>
<evidence type="ECO:0000256" key="2">
    <source>
        <dbReference type="ARBA" id="ARBA00011738"/>
    </source>
</evidence>
<evidence type="ECO:0000256" key="8">
    <source>
        <dbReference type="ARBA" id="ARBA00039520"/>
    </source>
</evidence>
<comment type="function">
    <text evidence="6">Catalyzes the conversion of quinonoid dihydrobiopterin into tetrahydrobiopterin.</text>
</comment>
<evidence type="ECO:0000256" key="9">
    <source>
        <dbReference type="ARBA" id="ARBA00041348"/>
    </source>
</evidence>
<protein>
    <recommendedName>
        <fullName evidence="8">Dihydropteridine reductase</fullName>
        <ecNumber evidence="7">1.5.1.34</ecNumber>
    </recommendedName>
    <alternativeName>
        <fullName evidence="10">HDHPR</fullName>
    </alternativeName>
    <alternativeName>
        <fullName evidence="9">Quinoid dihydropteridine reductase</fullName>
    </alternativeName>
</protein>
<dbReference type="Gene3D" id="3.40.50.720">
    <property type="entry name" value="NAD(P)-binding Rossmann-like Domain"/>
    <property type="match status" value="1"/>
</dbReference>
<keyword evidence="3" id="KW-0521">NADP</keyword>
<proteinExistence type="inferred from homology"/>
<keyword evidence="4" id="KW-0560">Oxidoreductase</keyword>
<accession>A0A3M7REB1</accession>
<dbReference type="STRING" id="10195.A0A3M7REB1"/>
<comment type="caution">
    <text evidence="13">The sequence shown here is derived from an EMBL/GenBank/DDBJ whole genome shotgun (WGS) entry which is preliminary data.</text>
</comment>
<dbReference type="Proteomes" id="UP000276133">
    <property type="component" value="Unassembled WGS sequence"/>
</dbReference>
<evidence type="ECO:0000256" key="4">
    <source>
        <dbReference type="ARBA" id="ARBA00023002"/>
    </source>
</evidence>
<dbReference type="PANTHER" id="PTHR15104:SF0">
    <property type="entry name" value="DIHYDROPTERIDINE REDUCTASE"/>
    <property type="match status" value="1"/>
</dbReference>
<evidence type="ECO:0000256" key="1">
    <source>
        <dbReference type="ARBA" id="ARBA00006484"/>
    </source>
</evidence>
<organism evidence="13 14">
    <name type="scientific">Brachionus plicatilis</name>
    <name type="common">Marine rotifer</name>
    <name type="synonym">Brachionus muelleri</name>
    <dbReference type="NCBI Taxonomy" id="10195"/>
    <lineage>
        <taxon>Eukaryota</taxon>
        <taxon>Metazoa</taxon>
        <taxon>Spiralia</taxon>
        <taxon>Gnathifera</taxon>
        <taxon>Rotifera</taxon>
        <taxon>Eurotatoria</taxon>
        <taxon>Monogononta</taxon>
        <taxon>Pseudotrocha</taxon>
        <taxon>Ploima</taxon>
        <taxon>Brachionidae</taxon>
        <taxon>Brachionus</taxon>
    </lineage>
</organism>
<dbReference type="InterPro" id="IPR020904">
    <property type="entry name" value="Sc_DH/Rdtase_CS"/>
</dbReference>
<evidence type="ECO:0000256" key="3">
    <source>
        <dbReference type="ARBA" id="ARBA00022857"/>
    </source>
</evidence>
<evidence type="ECO:0000313" key="14">
    <source>
        <dbReference type="Proteomes" id="UP000276133"/>
    </source>
</evidence>
<dbReference type="SUPFAM" id="SSF51735">
    <property type="entry name" value="NAD(P)-binding Rossmann-fold domains"/>
    <property type="match status" value="1"/>
</dbReference>
<comment type="similarity">
    <text evidence="1">Belongs to the short-chain dehydrogenases/reductases (SDR) family.</text>
</comment>
<evidence type="ECO:0000256" key="10">
    <source>
        <dbReference type="ARBA" id="ARBA00042518"/>
    </source>
</evidence>
<evidence type="ECO:0000313" key="13">
    <source>
        <dbReference type="EMBL" id="RNA21615.1"/>
    </source>
</evidence>
<dbReference type="CDD" id="cd05334">
    <property type="entry name" value="DHPR_SDR_c_like"/>
    <property type="match status" value="1"/>
</dbReference>